<comment type="cofactor">
    <cofactor evidence="1 7">
        <name>pyridoxal 5'-phosphate</name>
        <dbReference type="ChEBI" id="CHEBI:597326"/>
    </cofactor>
</comment>
<feature type="domain" description="Aminotransferase class V" evidence="8">
    <location>
        <begin position="30"/>
        <end position="402"/>
    </location>
</feature>
<dbReference type="RefSeq" id="WP_338209311.1">
    <property type="nucleotide sequence ID" value="NZ_JAYMFF010000004.1"/>
</dbReference>
<evidence type="ECO:0000256" key="1">
    <source>
        <dbReference type="ARBA" id="ARBA00001933"/>
    </source>
</evidence>
<dbReference type="Gene3D" id="3.40.640.10">
    <property type="entry name" value="Type I PLP-dependent aspartate aminotransferase-like (Major domain)"/>
    <property type="match status" value="1"/>
</dbReference>
<comment type="caution">
    <text evidence="9">The sequence shown here is derived from an EMBL/GenBank/DDBJ whole genome shotgun (WGS) entry which is preliminary data.</text>
</comment>
<evidence type="ECO:0000256" key="3">
    <source>
        <dbReference type="ARBA" id="ARBA00012239"/>
    </source>
</evidence>
<reference evidence="9 10" key="1">
    <citation type="submission" date="2024-01" db="EMBL/GenBank/DDBJ databases">
        <title>novel species in genus Adlercreutzia.</title>
        <authorList>
            <person name="Liu X."/>
        </authorList>
    </citation>
    <scope>NUCLEOTIDE SEQUENCE [LARGE SCALE GENOMIC DNA]</scope>
    <source>
        <strain evidence="9 10">R7</strain>
    </source>
</reference>
<evidence type="ECO:0000256" key="2">
    <source>
        <dbReference type="ARBA" id="ARBA00010447"/>
    </source>
</evidence>
<dbReference type="SUPFAM" id="SSF53383">
    <property type="entry name" value="PLP-dependent transferases"/>
    <property type="match status" value="1"/>
</dbReference>
<dbReference type="InterPro" id="IPR015421">
    <property type="entry name" value="PyrdxlP-dep_Trfase_major"/>
</dbReference>
<name>A0ABU6IGE9_9ACTN</name>
<dbReference type="InterPro" id="IPR015424">
    <property type="entry name" value="PyrdxlP-dep_Trfase"/>
</dbReference>
<dbReference type="GO" id="GO:0031071">
    <property type="term" value="F:cysteine desulfurase activity"/>
    <property type="evidence" value="ECO:0007669"/>
    <property type="project" value="UniProtKB-EC"/>
</dbReference>
<dbReference type="Gene3D" id="3.90.1150.10">
    <property type="entry name" value="Aspartate Aminotransferase, domain 1"/>
    <property type="match status" value="1"/>
</dbReference>
<dbReference type="PROSITE" id="PS00595">
    <property type="entry name" value="AA_TRANSFER_CLASS_5"/>
    <property type="match status" value="1"/>
</dbReference>
<evidence type="ECO:0000256" key="4">
    <source>
        <dbReference type="ARBA" id="ARBA00022679"/>
    </source>
</evidence>
<evidence type="ECO:0000256" key="7">
    <source>
        <dbReference type="RuleBase" id="RU004504"/>
    </source>
</evidence>
<evidence type="ECO:0000313" key="9">
    <source>
        <dbReference type="EMBL" id="MEC4175510.1"/>
    </source>
</evidence>
<dbReference type="PANTHER" id="PTHR43586">
    <property type="entry name" value="CYSTEINE DESULFURASE"/>
    <property type="match status" value="1"/>
</dbReference>
<evidence type="ECO:0000259" key="8">
    <source>
        <dbReference type="Pfam" id="PF00266"/>
    </source>
</evidence>
<dbReference type="InterPro" id="IPR015422">
    <property type="entry name" value="PyrdxlP-dep_Trfase_small"/>
</dbReference>
<dbReference type="EMBL" id="JAYMFF010000004">
    <property type="protein sequence ID" value="MEC4175510.1"/>
    <property type="molecule type" value="Genomic_DNA"/>
</dbReference>
<keyword evidence="10" id="KW-1185">Reference proteome</keyword>
<dbReference type="InterPro" id="IPR010970">
    <property type="entry name" value="Cys_dSase_SufS"/>
</dbReference>
<comment type="catalytic activity">
    <reaction evidence="6">
        <text>(sulfur carrier)-H + L-cysteine = (sulfur carrier)-SH + L-alanine</text>
        <dbReference type="Rhea" id="RHEA:43892"/>
        <dbReference type="Rhea" id="RHEA-COMP:14737"/>
        <dbReference type="Rhea" id="RHEA-COMP:14739"/>
        <dbReference type="ChEBI" id="CHEBI:29917"/>
        <dbReference type="ChEBI" id="CHEBI:35235"/>
        <dbReference type="ChEBI" id="CHEBI:57972"/>
        <dbReference type="ChEBI" id="CHEBI:64428"/>
        <dbReference type="EC" id="2.8.1.7"/>
    </reaction>
</comment>
<sequence>MADAMKTPLDRGRYPILERKVGADGAHRLVYLDSAATALVSATVTDAHAAFLHTSCANIHRGAHLLAEEATDAYECARERLASFFGASSPEAVVLTHGATESLNLAALGWGRRHLRAGDIVAVAADNHHSNIVPWQMLAEERGVEVAWIPVGADGLLDLSTWYRIAERSPKAVALCHRSNVLGFAQPALATILNEARSCGALIVLDGAQAAAHIPVDLSDTPFDFYGCSAHKMGGLAGVGALVCSERAIGELSPLVGGGGMAARVDDDGYAPLAGPAGFEAGTPPVAAAAVWPVAIDLLEAAGLDTLAAHVSVLAEAARHRLASIPGVRVIGDEPGRAFESLVSFTVDGVHPHDVSQHLSNAGVMVRAGHHCAKPLHRALGLKASLRASFGGYSADDDVDALVAAVEERCEKRRTC</sequence>
<evidence type="ECO:0000313" key="10">
    <source>
        <dbReference type="Proteomes" id="UP001349994"/>
    </source>
</evidence>
<dbReference type="Pfam" id="PF00266">
    <property type="entry name" value="Aminotran_5"/>
    <property type="match status" value="1"/>
</dbReference>
<protein>
    <recommendedName>
        <fullName evidence="3">cysteine desulfurase</fullName>
        <ecNumber evidence="3">2.8.1.7</ecNumber>
    </recommendedName>
</protein>
<keyword evidence="4 9" id="KW-0808">Transferase</keyword>
<evidence type="ECO:0000256" key="6">
    <source>
        <dbReference type="ARBA" id="ARBA00050776"/>
    </source>
</evidence>
<dbReference type="CDD" id="cd06453">
    <property type="entry name" value="SufS_like"/>
    <property type="match status" value="1"/>
</dbReference>
<accession>A0ABU6IGE9</accession>
<evidence type="ECO:0000256" key="5">
    <source>
        <dbReference type="ARBA" id="ARBA00022898"/>
    </source>
</evidence>
<dbReference type="InterPro" id="IPR020578">
    <property type="entry name" value="Aminotrans_V_PyrdxlP_BS"/>
</dbReference>
<proteinExistence type="inferred from homology"/>
<dbReference type="EC" id="2.8.1.7" evidence="3"/>
<comment type="similarity">
    <text evidence="2">Belongs to the class-V pyridoxal-phosphate-dependent aminotransferase family. Csd subfamily.</text>
</comment>
<dbReference type="InterPro" id="IPR000192">
    <property type="entry name" value="Aminotrans_V_dom"/>
</dbReference>
<keyword evidence="5" id="KW-0663">Pyridoxal phosphate</keyword>
<dbReference type="Proteomes" id="UP001349994">
    <property type="component" value="Unassembled WGS sequence"/>
</dbReference>
<dbReference type="PANTHER" id="PTHR43586:SF8">
    <property type="entry name" value="CYSTEINE DESULFURASE 1, CHLOROPLASTIC"/>
    <property type="match status" value="1"/>
</dbReference>
<organism evidence="9 10">
    <name type="scientific">Adlercreutzia wanghongyangiae</name>
    <dbReference type="NCBI Taxonomy" id="3111451"/>
    <lineage>
        <taxon>Bacteria</taxon>
        <taxon>Bacillati</taxon>
        <taxon>Actinomycetota</taxon>
        <taxon>Coriobacteriia</taxon>
        <taxon>Eggerthellales</taxon>
        <taxon>Eggerthellaceae</taxon>
        <taxon>Adlercreutzia</taxon>
    </lineage>
</organism>
<gene>
    <name evidence="9" type="ORF">VIN30_03505</name>
</gene>